<dbReference type="InterPro" id="IPR029058">
    <property type="entry name" value="AB_hydrolase_fold"/>
</dbReference>
<dbReference type="SUPFAM" id="SSF49785">
    <property type="entry name" value="Galactose-binding domain-like"/>
    <property type="match status" value="1"/>
</dbReference>
<proteinExistence type="predicted"/>
<sequence length="607" mass="65310">MQRRTTTAAALGVLLTASVFTGGVAAAAPATAAEAPPEGITHEENDRVPEGSVWTEHYFPSTDGVELHADVLRPEGLPAGAKTPVILSVGPYFGHAGQTGPEGFTHTGPSARFNDFLEGADLFDKGFTYVMVDLRGFGGSTGCLDNKGPGEQNDVRAAIEWSASQPWSNGNVGMYGKSYDGATGLMGNNLKMPQLKAVVAQESIWTGYNYLFSNGVPRSNATGTPRSYNNIATMEPLADDTSRYQANARYEKSHPECLSKNIADNYEPDPNAPFWQARDMAAKAKGTTTPLFVTAGFIENNTKPEGMEEFLKNHVGPERGWLGQWDHVRGNDRVSDGRLAMGREGWFDEVMSFYDQYLKGEEPTTTYPTYSIEDNLGEWRAEPTWPTPDRRITVALGNGTYVDDGGAAGVPYASSPSTLALPKSNGQWDMESAPRLEGLGATRKAASPSASSDAASAKPASSYLVWSDVVRQETRLTATPRVELTAGAAGNVMVKVWDVAPDGTAVMFDENVSLVKKGRVGFDLKSTDWTLQAGHRLAVEIGSITTGSWRDTPSGATIRVTGAILRLSTESTADDVPTAGKRSPFLDSYIKAYTRTFPEPGTPTFRL</sequence>
<dbReference type="GO" id="GO:0008239">
    <property type="term" value="F:dipeptidyl-peptidase activity"/>
    <property type="evidence" value="ECO:0007669"/>
    <property type="project" value="InterPro"/>
</dbReference>
<keyword evidence="2" id="KW-0732">Signal</keyword>
<organism evidence="4 5">
    <name type="scientific">Micromonospora viridifaciens</name>
    <dbReference type="NCBI Taxonomy" id="1881"/>
    <lineage>
        <taxon>Bacteria</taxon>
        <taxon>Bacillati</taxon>
        <taxon>Actinomycetota</taxon>
        <taxon>Actinomycetes</taxon>
        <taxon>Micromonosporales</taxon>
        <taxon>Micromonosporaceae</taxon>
        <taxon>Micromonospora</taxon>
    </lineage>
</organism>
<dbReference type="Gene3D" id="3.40.50.1820">
    <property type="entry name" value="alpha/beta hydrolase"/>
    <property type="match status" value="2"/>
</dbReference>
<dbReference type="SMART" id="SM00939">
    <property type="entry name" value="PepX_C"/>
    <property type="match status" value="1"/>
</dbReference>
<dbReference type="NCBIfam" id="TIGR00976">
    <property type="entry name" value="CocE_NonD"/>
    <property type="match status" value="1"/>
</dbReference>
<dbReference type="AlphaFoldDB" id="A0A1C4YE03"/>
<dbReference type="InterPro" id="IPR008979">
    <property type="entry name" value="Galactose-bd-like_sf"/>
</dbReference>
<dbReference type="RefSeq" id="WP_089007731.1">
    <property type="nucleotide sequence ID" value="NZ_LT607411.1"/>
</dbReference>
<feature type="signal peptide" evidence="2">
    <location>
        <begin position="1"/>
        <end position="32"/>
    </location>
</feature>
<keyword evidence="5" id="KW-1185">Reference proteome</keyword>
<dbReference type="InterPro" id="IPR005674">
    <property type="entry name" value="CocE/Ser_esterase"/>
</dbReference>
<keyword evidence="1" id="KW-0378">Hydrolase</keyword>
<name>A0A1C4YE03_MICVI</name>
<gene>
    <name evidence="4" type="ORF">GA0074695_4169</name>
</gene>
<evidence type="ECO:0000313" key="5">
    <source>
        <dbReference type="Proteomes" id="UP000198242"/>
    </source>
</evidence>
<protein>
    <recommendedName>
        <fullName evidence="3">Xaa-Pro dipeptidyl-peptidase C-terminal domain-containing protein</fullName>
    </recommendedName>
</protein>
<feature type="chain" id="PRO_5039319720" description="Xaa-Pro dipeptidyl-peptidase C-terminal domain-containing protein" evidence="2">
    <location>
        <begin position="33"/>
        <end position="607"/>
    </location>
</feature>
<evidence type="ECO:0000259" key="3">
    <source>
        <dbReference type="SMART" id="SM00939"/>
    </source>
</evidence>
<dbReference type="InterPro" id="IPR013736">
    <property type="entry name" value="Xaa-Pro_dipept_C"/>
</dbReference>
<dbReference type="SUPFAM" id="SSF53474">
    <property type="entry name" value="alpha/beta-Hydrolases"/>
    <property type="match status" value="1"/>
</dbReference>
<evidence type="ECO:0000256" key="1">
    <source>
        <dbReference type="ARBA" id="ARBA00022801"/>
    </source>
</evidence>
<dbReference type="InterPro" id="IPR000383">
    <property type="entry name" value="Xaa-Pro-like_dom"/>
</dbReference>
<dbReference type="Pfam" id="PF02129">
    <property type="entry name" value="Peptidase_S15"/>
    <property type="match status" value="1"/>
</dbReference>
<evidence type="ECO:0000256" key="2">
    <source>
        <dbReference type="SAM" id="SignalP"/>
    </source>
</evidence>
<feature type="domain" description="Xaa-Pro dipeptidyl-peptidase C-terminal" evidence="3">
    <location>
        <begin position="351"/>
        <end position="578"/>
    </location>
</feature>
<reference evidence="5" key="1">
    <citation type="submission" date="2016-06" db="EMBL/GenBank/DDBJ databases">
        <authorList>
            <person name="Varghese N."/>
            <person name="Submissions Spin"/>
        </authorList>
    </citation>
    <scope>NUCLEOTIDE SEQUENCE [LARGE SCALE GENOMIC DNA]</scope>
    <source>
        <strain evidence="5">DSM 43909</strain>
    </source>
</reference>
<dbReference type="OrthoDB" id="5240615at2"/>
<evidence type="ECO:0000313" key="4">
    <source>
        <dbReference type="EMBL" id="SCF18928.1"/>
    </source>
</evidence>
<dbReference type="Proteomes" id="UP000198242">
    <property type="component" value="Chromosome I"/>
</dbReference>
<dbReference type="EMBL" id="LT607411">
    <property type="protein sequence ID" value="SCF18928.1"/>
    <property type="molecule type" value="Genomic_DNA"/>
</dbReference>
<accession>A0A1C4YE03</accession>